<dbReference type="InterPro" id="IPR007936">
    <property type="entry name" value="VapE-like_dom"/>
</dbReference>
<dbReference type="SUPFAM" id="SSF56731">
    <property type="entry name" value="DNA primase core"/>
    <property type="match status" value="1"/>
</dbReference>
<gene>
    <name evidence="3" type="ORF">GCM10022276_03110</name>
</gene>
<accession>A0ABP7KUD5</accession>
<feature type="region of interest" description="Disordered" evidence="1">
    <location>
        <begin position="1"/>
        <end position="32"/>
    </location>
</feature>
<dbReference type="Gene3D" id="3.40.1360.10">
    <property type="match status" value="1"/>
</dbReference>
<reference evidence="4" key="1">
    <citation type="journal article" date="2019" name="Int. J. Syst. Evol. Microbiol.">
        <title>The Global Catalogue of Microorganisms (GCM) 10K type strain sequencing project: providing services to taxonomists for standard genome sequencing and annotation.</title>
        <authorList>
            <consortium name="The Broad Institute Genomics Platform"/>
            <consortium name="The Broad Institute Genome Sequencing Center for Infectious Disease"/>
            <person name="Wu L."/>
            <person name="Ma J."/>
        </authorList>
    </citation>
    <scope>NUCLEOTIDE SEQUENCE [LARGE SCALE GENOMIC DNA]</scope>
    <source>
        <strain evidence="4">JCM 17543</strain>
    </source>
</reference>
<dbReference type="PANTHER" id="PTHR34985">
    <property type="entry name" value="SLR0554 PROTEIN"/>
    <property type="match status" value="1"/>
</dbReference>
<comment type="caution">
    <text evidence="3">The sequence shown here is derived from an EMBL/GenBank/DDBJ whole genome shotgun (WGS) entry which is preliminary data.</text>
</comment>
<name>A0ABP7KUD5_9SPHN</name>
<feature type="compositionally biased region" description="Basic and acidic residues" evidence="1">
    <location>
        <begin position="23"/>
        <end position="32"/>
    </location>
</feature>
<feature type="domain" description="Virulence-associated protein E-like" evidence="2">
    <location>
        <begin position="327"/>
        <end position="538"/>
    </location>
</feature>
<dbReference type="Proteomes" id="UP001500827">
    <property type="component" value="Unassembled WGS sequence"/>
</dbReference>
<proteinExistence type="predicted"/>
<dbReference type="Pfam" id="PF05272">
    <property type="entry name" value="VapE-like_dom"/>
    <property type="match status" value="1"/>
</dbReference>
<evidence type="ECO:0000313" key="4">
    <source>
        <dbReference type="Proteomes" id="UP001500827"/>
    </source>
</evidence>
<evidence type="ECO:0000313" key="3">
    <source>
        <dbReference type="EMBL" id="GAA3887415.1"/>
    </source>
</evidence>
<protein>
    <recommendedName>
        <fullName evidence="2">Virulence-associated protein E-like domain-containing protein</fullName>
    </recommendedName>
</protein>
<evidence type="ECO:0000256" key="1">
    <source>
        <dbReference type="SAM" id="MobiDB-lite"/>
    </source>
</evidence>
<dbReference type="PANTHER" id="PTHR34985:SF1">
    <property type="entry name" value="SLR0554 PROTEIN"/>
    <property type="match status" value="1"/>
</dbReference>
<dbReference type="CDD" id="cd01029">
    <property type="entry name" value="TOPRIM_primases"/>
    <property type="match status" value="1"/>
</dbReference>
<dbReference type="EMBL" id="BAABBM010000001">
    <property type="protein sequence ID" value="GAA3887415.1"/>
    <property type="molecule type" value="Genomic_DNA"/>
</dbReference>
<sequence>MTRAYSRADVASPRSLGGSFSSDDPRRPRWDAQTETVAEYDYRLADGGYAYTVRKGFNGDGEKVFTIGRRNLVSFGDRLEPEDHKDWLSGKGDHPHLLYRLPELLASPPRDVVFVCEGEKDADRLASLGLTATTGSCGANKWQPSFSDALRNRDVVILPDNDEVGREHAARVFRSVHPHVSSVKIIELPELDLKDDVSDWLDAGNEIADLLELVAQAPVLTDPEAWATAHGQFATDKDGKLYRSPENARVALGKLGVGVGYDTFACRYVVKGLEGFGPALDDTALTRLRLQTEERWNLHFGKDRWHDIVTDHARRGSFHPVVQYLDANVWDGIERLDCWLATYGEAEDCEYVQAVASLALIAAVRRVRQPGIKFDEMVVLESGQGTGKSSALAILAVHDEWFADDLPLDSDSKVVMERTAGRWIIELAELKGMRRSEVEQAKAMISRQVDKARPAYGRMTVEQPRQCVFFGTTNDSQYLRDMTGNRRFWPVRVGKFDLDALRRDRDQLWAEASHREAQGVSIRLPERLWSAAAEHQASRLLEDPFYEILAERLQAIEAGKLAISDVWDALGLGDKARRTADMGQRLANVMQSLGWTKSNSTLRIGGTPRRAWIKGSAEGGGDAVPEVPHAVLFPQETM</sequence>
<dbReference type="InterPro" id="IPR034154">
    <property type="entry name" value="TOPRIM_DnaG/twinkle"/>
</dbReference>
<evidence type="ECO:0000259" key="2">
    <source>
        <dbReference type="Pfam" id="PF05272"/>
    </source>
</evidence>
<keyword evidence="4" id="KW-1185">Reference proteome</keyword>
<organism evidence="3 4">
    <name type="scientific">Sphingomonas limnosediminicola</name>
    <dbReference type="NCBI Taxonomy" id="940133"/>
    <lineage>
        <taxon>Bacteria</taxon>
        <taxon>Pseudomonadati</taxon>
        <taxon>Pseudomonadota</taxon>
        <taxon>Alphaproteobacteria</taxon>
        <taxon>Sphingomonadales</taxon>
        <taxon>Sphingomonadaceae</taxon>
        <taxon>Sphingomonas</taxon>
    </lineage>
</organism>